<dbReference type="EC" id="3.2.1.50" evidence="5"/>
<dbReference type="PANTHER" id="PTHR12872:SF1">
    <property type="entry name" value="ALPHA-N-ACETYLGLUCOSAMINIDASE"/>
    <property type="match status" value="1"/>
</dbReference>
<dbReference type="EMBL" id="CAXJRC010000046">
    <property type="protein sequence ID" value="CAL2108705.1"/>
    <property type="molecule type" value="Genomic_DNA"/>
</dbReference>
<dbReference type="GO" id="GO:0004561">
    <property type="term" value="F:alpha-N-acetylglucosaminidase activity"/>
    <property type="evidence" value="ECO:0007669"/>
    <property type="project" value="UniProtKB-EC"/>
</dbReference>
<sequence length="736" mass="85816">MILSKTKLLLLFTTIYCLGCKPNKQSSLTQKDNTMMTIKNVLNRSIGTKNSNHFSLELIKDSTNTDWFSLENRNDSILVQGNSPVALIRGVYDYLKNECNSIYSWSGKNIQIPSPLPPVNRKVQSPYQYRYYFNVVTHGYSTPYWDWERWEKEIDWMALHGINMPLIGGAHEAILARVFKKIGLQEEDINQYFSGPAHFPWNRMGNLNGWDGTLPKSYFQKQIKLTHQMLERMRTLNITPIIHAFAGFVPKGIKRVFPDAEVRELGWGGGLPLENNGFILSPTSKLFLEIGSLYIKEWEKEFGKAEYYLADSFNEMDAPLSNEPKKALAELASYGKSVYQSIKNANPNATWVMQGWTFPYHKKNGKLFWTPERLKALVSEVPDDKLLILDLANEYNHDFWKIPPSWKMYDGFFNKKWIYSFIPNMGAKIPLNGKLNTYASIPFDALNYKNKKNLIGFGFAPEGIENNELIYELLSDVAWRTQPINLDNWLANYATQRYGSYPQNMKTAYDWLRKSAYGTFTDHPMHRYQFRPYHKPEGVEDHATVHHSLEFGKAVEAFLQCAPELKNSSLYTYDAIEMVTQYLGLVADQQLLRFLDNSQEQPLKEPLHILFNIDKLLASHPNRKLNDWIDFARKWGDTKEEKNYYESNAKRLVTTWGGDPVNDYSGRVWNGLIKDYYIPRWENYHNDNSNERKQHMRKWEEKWIVTPYNTSIQPFSNPLEKSIELFNQYKNNLSSK</sequence>
<proteinExistence type="predicted"/>
<organism evidence="5 6">
    <name type="scientific">Tenacibaculum vairaonense</name>
    <dbReference type="NCBI Taxonomy" id="3137860"/>
    <lineage>
        <taxon>Bacteria</taxon>
        <taxon>Pseudomonadati</taxon>
        <taxon>Bacteroidota</taxon>
        <taxon>Flavobacteriia</taxon>
        <taxon>Flavobacteriales</taxon>
        <taxon>Flavobacteriaceae</taxon>
        <taxon>Tenacibaculum</taxon>
    </lineage>
</organism>
<reference evidence="5 6" key="1">
    <citation type="submission" date="2024-05" db="EMBL/GenBank/DDBJ databases">
        <authorList>
            <person name="Duchaud E."/>
        </authorList>
    </citation>
    <scope>NUCLEOTIDE SEQUENCE [LARGE SCALE GENOMIC DNA]</scope>
    <source>
        <strain evidence="5">Ena-SAMPLE-TAB-13-05-2024-13:56:06:370-140305</strain>
    </source>
</reference>
<evidence type="ECO:0000256" key="1">
    <source>
        <dbReference type="ARBA" id="ARBA00022801"/>
    </source>
</evidence>
<dbReference type="RefSeq" id="WP_348740301.1">
    <property type="nucleotide sequence ID" value="NZ_CAXJRC010000046.1"/>
</dbReference>
<gene>
    <name evidence="5" type="ORF">T190115A13A_90051</name>
</gene>
<comment type="caution">
    <text evidence="5">The sequence shown here is derived from an EMBL/GenBank/DDBJ whole genome shotgun (WGS) entry which is preliminary data.</text>
</comment>
<evidence type="ECO:0000259" key="3">
    <source>
        <dbReference type="Pfam" id="PF12971"/>
    </source>
</evidence>
<dbReference type="Pfam" id="PF12972">
    <property type="entry name" value="NAGLU_C"/>
    <property type="match status" value="1"/>
</dbReference>
<feature type="domain" description="Alpha-N-acetylglucosaminidase tim-barrel" evidence="2">
    <location>
        <begin position="130"/>
        <end position="480"/>
    </location>
</feature>
<dbReference type="Pfam" id="PF12971">
    <property type="entry name" value="NAGLU_N"/>
    <property type="match status" value="1"/>
</dbReference>
<evidence type="ECO:0000259" key="4">
    <source>
        <dbReference type="Pfam" id="PF12972"/>
    </source>
</evidence>
<name>A0ABM9PSB3_9FLAO</name>
<dbReference type="InterPro" id="IPR024732">
    <property type="entry name" value="NAGLU_C"/>
</dbReference>
<evidence type="ECO:0000259" key="2">
    <source>
        <dbReference type="Pfam" id="PF05089"/>
    </source>
</evidence>
<dbReference type="InterPro" id="IPR007781">
    <property type="entry name" value="NAGLU"/>
</dbReference>
<feature type="domain" description="Alpha-N-acetylglucosaminidase C-terminal" evidence="4">
    <location>
        <begin position="489"/>
        <end position="726"/>
    </location>
</feature>
<dbReference type="InterPro" id="IPR024733">
    <property type="entry name" value="NAGLU_tim-barrel"/>
</dbReference>
<keyword evidence="1 5" id="KW-0378">Hydrolase</keyword>
<dbReference type="InterPro" id="IPR029018">
    <property type="entry name" value="Hex-like_dom2"/>
</dbReference>
<dbReference type="Pfam" id="PF05089">
    <property type="entry name" value="NAGLU"/>
    <property type="match status" value="1"/>
</dbReference>
<dbReference type="InterPro" id="IPR024240">
    <property type="entry name" value="NAGLU_N"/>
</dbReference>
<dbReference type="Gene3D" id="3.20.20.80">
    <property type="entry name" value="Glycosidases"/>
    <property type="match status" value="1"/>
</dbReference>
<dbReference type="PANTHER" id="PTHR12872">
    <property type="entry name" value="ALPHA-N-ACETYLGLUCOSAMINIDASE"/>
    <property type="match status" value="1"/>
</dbReference>
<keyword evidence="6" id="KW-1185">Reference proteome</keyword>
<feature type="domain" description="Alpha-N-acetylglucosaminidase N-terminal" evidence="3">
    <location>
        <begin position="38"/>
        <end position="117"/>
    </location>
</feature>
<accession>A0ABM9PSB3</accession>
<dbReference type="Gene3D" id="3.30.379.10">
    <property type="entry name" value="Chitobiase/beta-hexosaminidase domain 2-like"/>
    <property type="match status" value="1"/>
</dbReference>
<evidence type="ECO:0000313" key="5">
    <source>
        <dbReference type="EMBL" id="CAL2108705.1"/>
    </source>
</evidence>
<dbReference type="Proteomes" id="UP001497602">
    <property type="component" value="Unassembled WGS sequence"/>
</dbReference>
<evidence type="ECO:0000313" key="6">
    <source>
        <dbReference type="Proteomes" id="UP001497602"/>
    </source>
</evidence>
<protein>
    <submittedName>
        <fullName evidence="5">Alpha-N-acetylglucosaminidase</fullName>
        <ecNumber evidence="5">3.2.1.50</ecNumber>
    </submittedName>
</protein>
<keyword evidence="5" id="KW-0326">Glycosidase</keyword>
<dbReference type="Gene3D" id="1.20.120.670">
    <property type="entry name" value="N-acetyl-b-d-glucoasminidase"/>
    <property type="match status" value="1"/>
</dbReference>